<evidence type="ECO:0000256" key="2">
    <source>
        <dbReference type="ARBA" id="ARBA00023008"/>
    </source>
</evidence>
<keyword evidence="3" id="KW-1015">Disulfide bond</keyword>
<dbReference type="SUPFAM" id="SSF49503">
    <property type="entry name" value="Cupredoxins"/>
    <property type="match status" value="1"/>
</dbReference>
<feature type="domain" description="Phytocyanin" evidence="5">
    <location>
        <begin position="120"/>
        <end position="219"/>
    </location>
</feature>
<reference evidence="6" key="1">
    <citation type="submission" date="2018-08" db="EMBL/GenBank/DDBJ databases">
        <authorList>
            <person name="Rossello M."/>
        </authorList>
    </citation>
    <scope>NUCLEOTIDE SEQUENCE [LARGE SCALE GENOMIC DNA]</scope>
    <source>
        <strain evidence="6">cv. Chinese Spring</strain>
    </source>
</reference>
<keyword evidence="2" id="KW-0186">Copper</keyword>
<dbReference type="PANTHER" id="PTHR33021:SF26">
    <property type="entry name" value="BASIC BLUE PROTEIN"/>
    <property type="match status" value="1"/>
</dbReference>
<dbReference type="OMA" id="GYRNCIV"/>
<accession>A0A3B6HTT2</accession>
<dbReference type="EnsemblPlants" id="TraesCS4A02G199100.1">
    <property type="protein sequence ID" value="TraesCS4A02G199100.1"/>
    <property type="gene ID" value="TraesCS4A02G199100"/>
</dbReference>
<dbReference type="PROSITE" id="PS51485">
    <property type="entry name" value="PHYTOCYANIN"/>
    <property type="match status" value="1"/>
</dbReference>
<dbReference type="Gramene" id="TraesRN4A0100542900.1">
    <property type="protein sequence ID" value="TraesRN4A0100542900.1"/>
    <property type="gene ID" value="TraesRN4A0100542900"/>
</dbReference>
<dbReference type="InterPro" id="IPR003245">
    <property type="entry name" value="Phytocyanin_dom"/>
</dbReference>
<protein>
    <recommendedName>
        <fullName evidence="4">Plantacyanin</fullName>
    </recommendedName>
</protein>
<dbReference type="GO" id="GO:0005886">
    <property type="term" value="C:plasma membrane"/>
    <property type="evidence" value="ECO:0000318"/>
    <property type="project" value="GO_Central"/>
</dbReference>
<dbReference type="GO" id="GO:0046872">
    <property type="term" value="F:metal ion binding"/>
    <property type="evidence" value="ECO:0007669"/>
    <property type="project" value="UniProtKB-KW"/>
</dbReference>
<dbReference type="OrthoDB" id="1934652at2759"/>
<dbReference type="PANTHER" id="PTHR33021">
    <property type="entry name" value="BLUE COPPER PROTEIN"/>
    <property type="match status" value="1"/>
</dbReference>
<dbReference type="Gramene" id="TraesCS4A03G0532300.1">
    <property type="protein sequence ID" value="TraesCS4A03G0532300.1.CDS"/>
    <property type="gene ID" value="TraesCS4A03G0532300"/>
</dbReference>
<dbReference type="PaxDb" id="4565-Traes_4AL_4EB7D2C56.1"/>
<dbReference type="SMR" id="A0A3B6HTT2"/>
<dbReference type="Gramene" id="TraesCS4A02G199100.1">
    <property type="protein sequence ID" value="TraesCS4A02G199100.1"/>
    <property type="gene ID" value="TraesCS4A02G199100"/>
</dbReference>
<dbReference type="AlphaFoldDB" id="A0A3B6HTT2"/>
<dbReference type="InterPro" id="IPR028871">
    <property type="entry name" value="BlueCu_1_BS"/>
</dbReference>
<keyword evidence="1" id="KW-0479">Metal-binding</keyword>
<evidence type="ECO:0000313" key="7">
    <source>
        <dbReference type="Proteomes" id="UP000019116"/>
    </source>
</evidence>
<dbReference type="Pfam" id="PF02298">
    <property type="entry name" value="Cu_bind_like"/>
    <property type="match status" value="1"/>
</dbReference>
<dbReference type="FunFam" id="2.60.40.420:FF:000013">
    <property type="entry name" value="basic blue protein-like"/>
    <property type="match status" value="1"/>
</dbReference>
<evidence type="ECO:0000256" key="4">
    <source>
        <dbReference type="ARBA" id="ARBA00082491"/>
    </source>
</evidence>
<dbReference type="GO" id="GO:0009055">
    <property type="term" value="F:electron transfer activity"/>
    <property type="evidence" value="ECO:0007669"/>
    <property type="project" value="InterPro"/>
</dbReference>
<sequence>MDALHNVSSRAMDNAFTPPQWQFQFSTFKQAVQVPRPQRHGRAIKGNTARAPFLRAQSYQAARESAVAGLSNDKLVRAATMAASGRGNAAGSKALVAGAAFLCMAAVLLAATPAAEAGATTYLVGDAAGWTRNVDYGGWLAGKTFRAGDVLVFKYNSTFHDVAWVSKGGYKKCTVSPKGFAPVYRNGYDAVTLPRGTHYFICGVPGHCSAGMKLAVTVY</sequence>
<organism evidence="6">
    <name type="scientific">Triticum aestivum</name>
    <name type="common">Wheat</name>
    <dbReference type="NCBI Taxonomy" id="4565"/>
    <lineage>
        <taxon>Eukaryota</taxon>
        <taxon>Viridiplantae</taxon>
        <taxon>Streptophyta</taxon>
        <taxon>Embryophyta</taxon>
        <taxon>Tracheophyta</taxon>
        <taxon>Spermatophyta</taxon>
        <taxon>Magnoliopsida</taxon>
        <taxon>Liliopsida</taxon>
        <taxon>Poales</taxon>
        <taxon>Poaceae</taxon>
        <taxon>BOP clade</taxon>
        <taxon>Pooideae</taxon>
        <taxon>Triticodae</taxon>
        <taxon>Triticeae</taxon>
        <taxon>Triticinae</taxon>
        <taxon>Triticum</taxon>
    </lineage>
</organism>
<name>A0A3B6HTT2_WHEAT</name>
<evidence type="ECO:0000313" key="6">
    <source>
        <dbReference type="EnsemblPlants" id="TraesCS4A02G199100.1"/>
    </source>
</evidence>
<keyword evidence="7" id="KW-1185">Reference proteome</keyword>
<dbReference type="Gene3D" id="2.60.40.420">
    <property type="entry name" value="Cupredoxins - blue copper proteins"/>
    <property type="match status" value="1"/>
</dbReference>
<dbReference type="CDD" id="cd04216">
    <property type="entry name" value="Phytocyanin"/>
    <property type="match status" value="1"/>
</dbReference>
<proteinExistence type="predicted"/>
<dbReference type="PROSITE" id="PS00196">
    <property type="entry name" value="COPPER_BLUE"/>
    <property type="match status" value="1"/>
</dbReference>
<dbReference type="Gramene" id="TraesWEE_scaffold_060490_01G000100.1">
    <property type="protein sequence ID" value="TraesWEE_scaffold_060490_01G000100.1"/>
    <property type="gene ID" value="TraesWEE_scaffold_060490_01G000100"/>
</dbReference>
<dbReference type="Proteomes" id="UP000019116">
    <property type="component" value="Chromosome 4A"/>
</dbReference>
<evidence type="ECO:0000259" key="5">
    <source>
        <dbReference type="PROSITE" id="PS51485"/>
    </source>
</evidence>
<evidence type="ECO:0000256" key="1">
    <source>
        <dbReference type="ARBA" id="ARBA00022723"/>
    </source>
</evidence>
<reference evidence="6" key="2">
    <citation type="submission" date="2018-10" db="UniProtKB">
        <authorList>
            <consortium name="EnsemblPlants"/>
        </authorList>
    </citation>
    <scope>IDENTIFICATION</scope>
</reference>
<dbReference type="InterPro" id="IPR008972">
    <property type="entry name" value="Cupredoxin"/>
</dbReference>
<evidence type="ECO:0000256" key="3">
    <source>
        <dbReference type="ARBA" id="ARBA00023157"/>
    </source>
</evidence>
<dbReference type="InterPro" id="IPR039391">
    <property type="entry name" value="Phytocyanin-like"/>
</dbReference>